<name>A0A2Z7AG00_9LAMI</name>
<proteinExistence type="predicted"/>
<dbReference type="AlphaFoldDB" id="A0A2Z7AG00"/>
<feature type="region of interest" description="Disordered" evidence="1">
    <location>
        <begin position="332"/>
        <end position="364"/>
    </location>
</feature>
<gene>
    <name evidence="3" type="ORF">F511_09246</name>
</gene>
<sequence>MAPKTSASAKPEGQCPNLKLVLDKGPLSGRTMDFEAGSIIRVGRIVRGNTVSIKDAGISSRHLLIQAELNSDLGYHRWTVTDLDSSNGTYLNGSQLDPSTPAVLTDGDVIKIGEATAIRVGFEVSGGGSECDSSNVRRNLRPRGRNGRVELGVIDENSELGDEGDDLKKGLGDYVGNLVDENERKMIGRRTRGPKARELGNGVEEVGVVENSSQARLRRPRASRMEKKSEKFEMEIDENEGKSETVIKVEGMGIRNGGLRTRSSMKDVKLLEESEIRGVGMQRASTRSTRNSRKVESLDENGVLVKVKEAREGMPEKIGSFVEVLSELKERDEPTEKWMDSGSLDGSGNASVPETKDHMAGSEESAVDLEKMTLGEWFEFLEIYMPKQIIQVTEEMITGMKQKAEKLHEFLLHQKDTEAIN</sequence>
<evidence type="ECO:0000256" key="1">
    <source>
        <dbReference type="SAM" id="MobiDB-lite"/>
    </source>
</evidence>
<dbReference type="SUPFAM" id="SSF49879">
    <property type="entry name" value="SMAD/FHA domain"/>
    <property type="match status" value="1"/>
</dbReference>
<dbReference type="InterPro" id="IPR050923">
    <property type="entry name" value="Cell_Proc_Reg/RNA_Proc"/>
</dbReference>
<dbReference type="SMART" id="SM00240">
    <property type="entry name" value="FHA"/>
    <property type="match status" value="1"/>
</dbReference>
<dbReference type="InterPro" id="IPR008984">
    <property type="entry name" value="SMAD_FHA_dom_sf"/>
</dbReference>
<evidence type="ECO:0000313" key="4">
    <source>
        <dbReference type="Proteomes" id="UP000250235"/>
    </source>
</evidence>
<feature type="domain" description="FHA" evidence="2">
    <location>
        <begin position="40"/>
        <end position="96"/>
    </location>
</feature>
<dbReference type="EMBL" id="KV015577">
    <property type="protein sequence ID" value="KZV20717.1"/>
    <property type="molecule type" value="Genomic_DNA"/>
</dbReference>
<accession>A0A2Z7AG00</accession>
<dbReference type="PROSITE" id="PS50006">
    <property type="entry name" value="FHA_DOMAIN"/>
    <property type="match status" value="1"/>
</dbReference>
<keyword evidence="4" id="KW-1185">Reference proteome</keyword>
<evidence type="ECO:0000259" key="2">
    <source>
        <dbReference type="PROSITE" id="PS50006"/>
    </source>
</evidence>
<organism evidence="3 4">
    <name type="scientific">Dorcoceras hygrometricum</name>
    <dbReference type="NCBI Taxonomy" id="472368"/>
    <lineage>
        <taxon>Eukaryota</taxon>
        <taxon>Viridiplantae</taxon>
        <taxon>Streptophyta</taxon>
        <taxon>Embryophyta</taxon>
        <taxon>Tracheophyta</taxon>
        <taxon>Spermatophyta</taxon>
        <taxon>Magnoliopsida</taxon>
        <taxon>eudicotyledons</taxon>
        <taxon>Gunneridae</taxon>
        <taxon>Pentapetalae</taxon>
        <taxon>asterids</taxon>
        <taxon>lamiids</taxon>
        <taxon>Lamiales</taxon>
        <taxon>Gesneriaceae</taxon>
        <taxon>Didymocarpoideae</taxon>
        <taxon>Trichosporeae</taxon>
        <taxon>Loxocarpinae</taxon>
        <taxon>Dorcoceras</taxon>
    </lineage>
</organism>
<reference evidence="3 4" key="1">
    <citation type="journal article" date="2015" name="Proc. Natl. Acad. Sci. U.S.A.">
        <title>The resurrection genome of Boea hygrometrica: A blueprint for survival of dehydration.</title>
        <authorList>
            <person name="Xiao L."/>
            <person name="Yang G."/>
            <person name="Zhang L."/>
            <person name="Yang X."/>
            <person name="Zhao S."/>
            <person name="Ji Z."/>
            <person name="Zhou Q."/>
            <person name="Hu M."/>
            <person name="Wang Y."/>
            <person name="Chen M."/>
            <person name="Xu Y."/>
            <person name="Jin H."/>
            <person name="Xiao X."/>
            <person name="Hu G."/>
            <person name="Bao F."/>
            <person name="Hu Y."/>
            <person name="Wan P."/>
            <person name="Li L."/>
            <person name="Deng X."/>
            <person name="Kuang T."/>
            <person name="Xiang C."/>
            <person name="Zhu J.K."/>
            <person name="Oliver M.J."/>
            <person name="He Y."/>
        </authorList>
    </citation>
    <scope>NUCLEOTIDE SEQUENCE [LARGE SCALE GENOMIC DNA]</scope>
    <source>
        <strain evidence="4">cv. XS01</strain>
    </source>
</reference>
<dbReference type="PANTHER" id="PTHR23308">
    <property type="entry name" value="NUCLEAR INHIBITOR OF PROTEIN PHOSPHATASE-1"/>
    <property type="match status" value="1"/>
</dbReference>
<dbReference type="Proteomes" id="UP000250235">
    <property type="component" value="Unassembled WGS sequence"/>
</dbReference>
<dbReference type="Gene3D" id="2.60.200.20">
    <property type="match status" value="1"/>
</dbReference>
<dbReference type="InterPro" id="IPR000253">
    <property type="entry name" value="FHA_dom"/>
</dbReference>
<dbReference type="OrthoDB" id="687730at2759"/>
<dbReference type="Pfam" id="PF00498">
    <property type="entry name" value="FHA"/>
    <property type="match status" value="1"/>
</dbReference>
<evidence type="ECO:0000313" key="3">
    <source>
        <dbReference type="EMBL" id="KZV20717.1"/>
    </source>
</evidence>
<protein>
    <submittedName>
        <fullName evidence="3">FHA domain-containing protein-like</fullName>
    </submittedName>
</protein>